<organism evidence="1">
    <name type="scientific">Tolypothrix bouteillei VB521301</name>
    <dbReference type="NCBI Taxonomy" id="1479485"/>
    <lineage>
        <taxon>Bacteria</taxon>
        <taxon>Bacillati</taxon>
        <taxon>Cyanobacteriota</taxon>
        <taxon>Cyanophyceae</taxon>
        <taxon>Nostocales</taxon>
        <taxon>Tolypothrichaceae</taxon>
        <taxon>Tolypothrix</taxon>
    </lineage>
</organism>
<name>A0A0C1QWN2_9CYAN</name>
<dbReference type="AlphaFoldDB" id="A0A0C1QWN2"/>
<sequence length="68" mass="7743">MNVFYETDTDSLSLDYVSRCIADLKKLESSSANKNGEITAAITICEAYRQLLPEFEPSIEYDEMPEQD</sequence>
<comment type="caution">
    <text evidence="1">The sequence shown here is derived from an EMBL/GenBank/DDBJ whole genome shotgun (WGS) entry which is preliminary data.</text>
</comment>
<evidence type="ECO:0000313" key="1">
    <source>
        <dbReference type="EMBL" id="KIE09889.1"/>
    </source>
</evidence>
<dbReference type="OrthoDB" id="9885397at2"/>
<dbReference type="EMBL" id="JHEG02000053">
    <property type="protein sequence ID" value="KIE09889.1"/>
    <property type="molecule type" value="Genomic_DNA"/>
</dbReference>
<reference evidence="1" key="1">
    <citation type="journal article" date="2015" name="Genome Announc.">
        <title>Draft Genome Sequence of Tolypothrix boutellei Strain VB521301.</title>
        <authorList>
            <person name="Chandrababunaidu M.M."/>
            <person name="Singh D."/>
            <person name="Sen D."/>
            <person name="Bhan S."/>
            <person name="Das S."/>
            <person name="Gupta A."/>
            <person name="Adhikary S.P."/>
            <person name="Tripathy S."/>
        </authorList>
    </citation>
    <scope>NUCLEOTIDE SEQUENCE</scope>
    <source>
        <strain evidence="1">VB521301</strain>
    </source>
</reference>
<accession>A0A0C1QWN2</accession>
<gene>
    <name evidence="1" type="ORF">DA73_0224435</name>
</gene>
<proteinExistence type="predicted"/>
<protein>
    <submittedName>
        <fullName evidence="1">Uncharacterized protein</fullName>
    </submittedName>
</protein>